<gene>
    <name evidence="2" type="ORF">Tsubulata_029325</name>
</gene>
<accession>A0A9Q0JGG2</accession>
<protein>
    <submittedName>
        <fullName evidence="2">Uncharacterized protein</fullName>
    </submittedName>
</protein>
<feature type="compositionally biased region" description="Polar residues" evidence="1">
    <location>
        <begin position="145"/>
        <end position="161"/>
    </location>
</feature>
<feature type="region of interest" description="Disordered" evidence="1">
    <location>
        <begin position="145"/>
        <end position="168"/>
    </location>
</feature>
<dbReference type="EMBL" id="JAKUCV010002930">
    <property type="protein sequence ID" value="KAJ4840853.1"/>
    <property type="molecule type" value="Genomic_DNA"/>
</dbReference>
<name>A0A9Q0JGG2_9ROSI</name>
<evidence type="ECO:0000256" key="1">
    <source>
        <dbReference type="SAM" id="MobiDB-lite"/>
    </source>
</evidence>
<organism evidence="2 3">
    <name type="scientific">Turnera subulata</name>
    <dbReference type="NCBI Taxonomy" id="218843"/>
    <lineage>
        <taxon>Eukaryota</taxon>
        <taxon>Viridiplantae</taxon>
        <taxon>Streptophyta</taxon>
        <taxon>Embryophyta</taxon>
        <taxon>Tracheophyta</taxon>
        <taxon>Spermatophyta</taxon>
        <taxon>Magnoliopsida</taxon>
        <taxon>eudicotyledons</taxon>
        <taxon>Gunneridae</taxon>
        <taxon>Pentapetalae</taxon>
        <taxon>rosids</taxon>
        <taxon>fabids</taxon>
        <taxon>Malpighiales</taxon>
        <taxon>Passifloraceae</taxon>
        <taxon>Turnera</taxon>
    </lineage>
</organism>
<dbReference type="Proteomes" id="UP001141552">
    <property type="component" value="Unassembled WGS sequence"/>
</dbReference>
<evidence type="ECO:0000313" key="2">
    <source>
        <dbReference type="EMBL" id="KAJ4840853.1"/>
    </source>
</evidence>
<evidence type="ECO:0000313" key="3">
    <source>
        <dbReference type="Proteomes" id="UP001141552"/>
    </source>
</evidence>
<proteinExistence type="predicted"/>
<sequence length="168" mass="18954">MEGSCTIPLVGDGLYNSIFDGTTALLGNGIFKVFASPSLLTHHISNLCFIVRFVAFECSIRVSIYDQFNRCPIVIYAITTPVENHIKIILPHDTTPTKKHNISKLLDHQARKNNPQFHTQPSSKKKSSTIPYTTMKLPKVIHNSIHNHQPQKSYTSPYTTIKHNDRNA</sequence>
<dbReference type="AlphaFoldDB" id="A0A9Q0JGG2"/>
<reference evidence="2" key="1">
    <citation type="submission" date="2022-02" db="EMBL/GenBank/DDBJ databases">
        <authorList>
            <person name="Henning P.M."/>
            <person name="McCubbin A.G."/>
            <person name="Shore J.S."/>
        </authorList>
    </citation>
    <scope>NUCLEOTIDE SEQUENCE</scope>
    <source>
        <strain evidence="2">F60SS</strain>
        <tissue evidence="2">Leaves</tissue>
    </source>
</reference>
<comment type="caution">
    <text evidence="2">The sequence shown here is derived from an EMBL/GenBank/DDBJ whole genome shotgun (WGS) entry which is preliminary data.</text>
</comment>
<reference evidence="2" key="2">
    <citation type="journal article" date="2023" name="Plants (Basel)">
        <title>Annotation of the Turnera subulata (Passifloraceae) Draft Genome Reveals the S-Locus Evolved after the Divergence of Turneroideae from Passifloroideae in a Stepwise Manner.</title>
        <authorList>
            <person name="Henning P.M."/>
            <person name="Roalson E.H."/>
            <person name="Mir W."/>
            <person name="McCubbin A.G."/>
            <person name="Shore J.S."/>
        </authorList>
    </citation>
    <scope>NUCLEOTIDE SEQUENCE</scope>
    <source>
        <strain evidence="2">F60SS</strain>
    </source>
</reference>
<keyword evidence="3" id="KW-1185">Reference proteome</keyword>